<accession>A0A832G2Z2</accession>
<organism evidence="5">
    <name type="scientific">Ignavibacterium album</name>
    <dbReference type="NCBI Taxonomy" id="591197"/>
    <lineage>
        <taxon>Bacteria</taxon>
        <taxon>Pseudomonadati</taxon>
        <taxon>Ignavibacteriota</taxon>
        <taxon>Ignavibacteria</taxon>
        <taxon>Ignavibacteriales</taxon>
        <taxon>Ignavibacteriaceae</taxon>
        <taxon>Ignavibacterium</taxon>
    </lineage>
</organism>
<sequence length="255" mass="28958">MKSEFGNFAGLTVFSLILIVILYLALFLYNKKGKEEIKMITLHGNSLLTKEHYLKFAELNQTDEYSDLSLNGIKNRIEKHPYIFKAEVKSDGRGNVDINIKEKEIYAVIIHNSEPYFITSDFEFIKILEFTSYNEIPLISNAKIPDKIVPGIANKSSDIIQAFKIIDAARITDQDISKRLSEINLKYGGDVVLTFSGMNYPVIFGRGNEIKKMIYLSIMWDKTKALELVGENTSYIDLRFSNEAFIGKKTGSGLI</sequence>
<comment type="subcellular location">
    <subcellularLocation>
        <location evidence="1">Membrane</location>
    </subcellularLocation>
</comment>
<evidence type="ECO:0000256" key="3">
    <source>
        <dbReference type="SAM" id="Phobius"/>
    </source>
</evidence>
<reference evidence="5" key="1">
    <citation type="journal article" date="2020" name="mSystems">
        <title>Genome- and Community-Level Interaction Insights into Carbon Utilization and Element Cycling Functions of Hydrothermarchaeota in Hydrothermal Sediment.</title>
        <authorList>
            <person name="Zhou Z."/>
            <person name="Liu Y."/>
            <person name="Xu W."/>
            <person name="Pan J."/>
            <person name="Luo Z.H."/>
            <person name="Li M."/>
        </authorList>
    </citation>
    <scope>NUCLEOTIDE SEQUENCE [LARGE SCALE GENOMIC DNA]</scope>
    <source>
        <strain evidence="5">SpSt-500</strain>
    </source>
</reference>
<evidence type="ECO:0000259" key="4">
    <source>
        <dbReference type="PROSITE" id="PS51779"/>
    </source>
</evidence>
<comment type="caution">
    <text evidence="5">The sequence shown here is derived from an EMBL/GenBank/DDBJ whole genome shotgun (WGS) entry which is preliminary data.</text>
</comment>
<evidence type="ECO:0000256" key="2">
    <source>
        <dbReference type="ARBA" id="ARBA00023136"/>
    </source>
</evidence>
<dbReference type="AlphaFoldDB" id="A0A832G2Z2"/>
<feature type="domain" description="POTRA" evidence="4">
    <location>
        <begin position="35"/>
        <end position="103"/>
    </location>
</feature>
<dbReference type="EMBL" id="DSVI01000018">
    <property type="protein sequence ID" value="HGT48638.1"/>
    <property type="molecule type" value="Genomic_DNA"/>
</dbReference>
<dbReference type="GO" id="GO:0016020">
    <property type="term" value="C:membrane"/>
    <property type="evidence" value="ECO:0007669"/>
    <property type="project" value="UniProtKB-SubCell"/>
</dbReference>
<protein>
    <recommendedName>
        <fullName evidence="4">POTRA domain-containing protein</fullName>
    </recommendedName>
</protein>
<name>A0A832G2Z2_9BACT</name>
<evidence type="ECO:0000256" key="1">
    <source>
        <dbReference type="ARBA" id="ARBA00004370"/>
    </source>
</evidence>
<dbReference type="PROSITE" id="PS51779">
    <property type="entry name" value="POTRA"/>
    <property type="match status" value="1"/>
</dbReference>
<keyword evidence="3" id="KW-1133">Transmembrane helix</keyword>
<feature type="transmembrane region" description="Helical" evidence="3">
    <location>
        <begin position="6"/>
        <end position="29"/>
    </location>
</feature>
<evidence type="ECO:0000313" key="5">
    <source>
        <dbReference type="EMBL" id="HGT48638.1"/>
    </source>
</evidence>
<dbReference type="InterPro" id="IPR034746">
    <property type="entry name" value="POTRA"/>
</dbReference>
<gene>
    <name evidence="5" type="ORF">ENS56_11420</name>
</gene>
<keyword evidence="3" id="KW-0812">Transmembrane</keyword>
<proteinExistence type="predicted"/>
<keyword evidence="2 3" id="KW-0472">Membrane</keyword>